<dbReference type="NCBIfam" id="NF005451">
    <property type="entry name" value="PRK07044.1"/>
    <property type="match status" value="1"/>
</dbReference>
<evidence type="ECO:0000313" key="4">
    <source>
        <dbReference type="EMBL" id="MDR6511998.1"/>
    </source>
</evidence>
<dbReference type="InterPro" id="IPR001303">
    <property type="entry name" value="Aldolase_II/adducin_N"/>
</dbReference>
<comment type="caution">
    <text evidence="4">The sequence shown here is derived from an EMBL/GenBank/DDBJ whole genome shotgun (WGS) entry which is preliminary data.</text>
</comment>
<dbReference type="PANTHER" id="PTHR10672:SF3">
    <property type="entry name" value="PROTEIN HU-LI TAI SHAO"/>
    <property type="match status" value="1"/>
</dbReference>
<dbReference type="InterPro" id="IPR051017">
    <property type="entry name" value="Aldolase-II_Adducin_sf"/>
</dbReference>
<name>A0ABU1MNS4_9SPHN</name>
<protein>
    <submittedName>
        <fullName evidence="4">Ribulose-5-phosphate 4-epimerase/fuculose-1-phosphate aldolase</fullName>
    </submittedName>
</protein>
<comment type="similarity">
    <text evidence="1">Belongs to the aldolase class II family.</text>
</comment>
<keyword evidence="5" id="KW-1185">Reference proteome</keyword>
<accession>A0ABU1MNS4</accession>
<feature type="domain" description="Class II aldolase/adducin N-terminal" evidence="3">
    <location>
        <begin position="32"/>
        <end position="213"/>
    </location>
</feature>
<dbReference type="Gene3D" id="3.40.225.10">
    <property type="entry name" value="Class II aldolase/adducin N-terminal domain"/>
    <property type="match status" value="1"/>
</dbReference>
<dbReference type="EMBL" id="JAVDRD010000007">
    <property type="protein sequence ID" value="MDR6511998.1"/>
    <property type="molecule type" value="Genomic_DNA"/>
</dbReference>
<dbReference type="Proteomes" id="UP001184150">
    <property type="component" value="Unassembled WGS sequence"/>
</dbReference>
<reference evidence="4 5" key="1">
    <citation type="submission" date="2023-07" db="EMBL/GenBank/DDBJ databases">
        <title>Sorghum-associated microbial communities from plants grown in Nebraska, USA.</title>
        <authorList>
            <person name="Schachtman D."/>
        </authorList>
    </citation>
    <scope>NUCLEOTIDE SEQUENCE [LARGE SCALE GENOMIC DNA]</scope>
    <source>
        <strain evidence="4 5">DS1027</strain>
    </source>
</reference>
<evidence type="ECO:0000259" key="3">
    <source>
        <dbReference type="SMART" id="SM01007"/>
    </source>
</evidence>
<evidence type="ECO:0000256" key="2">
    <source>
        <dbReference type="SAM" id="MobiDB-lite"/>
    </source>
</evidence>
<organism evidence="4 5">
    <name type="scientific">Novosphingobium capsulatum</name>
    <dbReference type="NCBI Taxonomy" id="13688"/>
    <lineage>
        <taxon>Bacteria</taxon>
        <taxon>Pseudomonadati</taxon>
        <taxon>Pseudomonadota</taxon>
        <taxon>Alphaproteobacteria</taxon>
        <taxon>Sphingomonadales</taxon>
        <taxon>Sphingomonadaceae</taxon>
        <taxon>Novosphingobium</taxon>
    </lineage>
</organism>
<feature type="region of interest" description="Disordered" evidence="2">
    <location>
        <begin position="1"/>
        <end position="22"/>
    </location>
</feature>
<evidence type="ECO:0000313" key="5">
    <source>
        <dbReference type="Proteomes" id="UP001184150"/>
    </source>
</evidence>
<dbReference type="InterPro" id="IPR036409">
    <property type="entry name" value="Aldolase_II/adducin_N_sf"/>
</dbReference>
<sequence length="275" mass="29871">MATVLDRPAADTAADTTGRPTGISPEEWAVRVDLAAFYRISAIHDYDDFLYTHVTARVPGPDAHFLINPFGLAFDEITASSLVKVDLDGNVIGGEGEYGINYAGYVIHSAIHAARPDAHWIAHFHTRDGMGASAHKEGLLPLSQRALYIIPRLGYHDYEGVALNLDERERLVADLGDKQFLLLRNHGTLALGRTPGDAWAAIYQLEEACSAQVAALAGGRDHVLLAPPEAQEEALRQIAAPPAAARAAQGRKPHHQLAWEAVLRRVNRDLPGYDA</sequence>
<dbReference type="SUPFAM" id="SSF53639">
    <property type="entry name" value="AraD/HMP-PK domain-like"/>
    <property type="match status" value="1"/>
</dbReference>
<dbReference type="SMART" id="SM01007">
    <property type="entry name" value="Aldolase_II"/>
    <property type="match status" value="1"/>
</dbReference>
<evidence type="ECO:0000256" key="1">
    <source>
        <dbReference type="ARBA" id="ARBA00037961"/>
    </source>
</evidence>
<proteinExistence type="inferred from homology"/>
<dbReference type="Pfam" id="PF00596">
    <property type="entry name" value="Aldolase_II"/>
    <property type="match status" value="1"/>
</dbReference>
<dbReference type="RefSeq" id="WP_309805690.1">
    <property type="nucleotide sequence ID" value="NZ_JAVDRD010000007.1"/>
</dbReference>
<gene>
    <name evidence="4" type="ORF">J2792_002881</name>
</gene>
<feature type="compositionally biased region" description="Low complexity" evidence="2">
    <location>
        <begin position="10"/>
        <end position="22"/>
    </location>
</feature>
<dbReference type="PANTHER" id="PTHR10672">
    <property type="entry name" value="ADDUCIN"/>
    <property type="match status" value="1"/>
</dbReference>